<dbReference type="InterPro" id="IPR047057">
    <property type="entry name" value="MerR_fam"/>
</dbReference>
<name>A0ABV6GM42_9BACI</name>
<keyword evidence="1" id="KW-0678">Repressor</keyword>
<gene>
    <name evidence="7" type="ORF">ACFFIX_25825</name>
</gene>
<evidence type="ECO:0000313" key="7">
    <source>
        <dbReference type="EMBL" id="MFC0274744.1"/>
    </source>
</evidence>
<dbReference type="Proteomes" id="UP001589854">
    <property type="component" value="Unassembled WGS sequence"/>
</dbReference>
<evidence type="ECO:0000259" key="6">
    <source>
        <dbReference type="PROSITE" id="PS50937"/>
    </source>
</evidence>
<keyword evidence="4" id="KW-0804">Transcription</keyword>
<sequence length="218" mass="25965">MTTFMKPYRIKEVSRMIDIPEGTLRQWESDFEGILNIPRDEIGRYYTDFEIEILKRIKSMRDKNIPKKMIKELFEAKKQTDDASLTELQPSVPQMQQNEAIETLLSIKEMMANIKEFKDVLKQEIREEVKNEIRKEVIEEVRREIAIGSEAQQRLLESGNKETSEYLGSVSKSLEQMENNYKSELKRRDEVLIENMRLMRELQEKKKKEFLAILEIKQ</sequence>
<dbReference type="Gene3D" id="1.10.1660.10">
    <property type="match status" value="1"/>
</dbReference>
<evidence type="ECO:0000313" key="8">
    <source>
        <dbReference type="Proteomes" id="UP001589854"/>
    </source>
</evidence>
<dbReference type="PROSITE" id="PS50937">
    <property type="entry name" value="HTH_MERR_2"/>
    <property type="match status" value="1"/>
</dbReference>
<evidence type="ECO:0000256" key="2">
    <source>
        <dbReference type="ARBA" id="ARBA00023015"/>
    </source>
</evidence>
<dbReference type="InterPro" id="IPR000551">
    <property type="entry name" value="MerR-type_HTH_dom"/>
</dbReference>
<dbReference type="PANTHER" id="PTHR30204:SF69">
    <property type="entry name" value="MERR-FAMILY TRANSCRIPTIONAL REGULATOR"/>
    <property type="match status" value="1"/>
</dbReference>
<keyword evidence="8" id="KW-1185">Reference proteome</keyword>
<dbReference type="PANTHER" id="PTHR30204">
    <property type="entry name" value="REDOX-CYCLING DRUG-SENSING TRANSCRIPTIONAL ACTIVATOR SOXR"/>
    <property type="match status" value="1"/>
</dbReference>
<evidence type="ECO:0000256" key="4">
    <source>
        <dbReference type="ARBA" id="ARBA00023163"/>
    </source>
</evidence>
<accession>A0ABV6GM42</accession>
<dbReference type="EMBL" id="JBHLVO010000044">
    <property type="protein sequence ID" value="MFC0274744.1"/>
    <property type="molecule type" value="Genomic_DNA"/>
</dbReference>
<organism evidence="7 8">
    <name type="scientific">Metabacillus herbersteinensis</name>
    <dbReference type="NCBI Taxonomy" id="283816"/>
    <lineage>
        <taxon>Bacteria</taxon>
        <taxon>Bacillati</taxon>
        <taxon>Bacillota</taxon>
        <taxon>Bacilli</taxon>
        <taxon>Bacillales</taxon>
        <taxon>Bacillaceae</taxon>
        <taxon>Metabacillus</taxon>
    </lineage>
</organism>
<dbReference type="InterPro" id="IPR009061">
    <property type="entry name" value="DNA-bd_dom_put_sf"/>
</dbReference>
<dbReference type="SMART" id="SM00422">
    <property type="entry name" value="HTH_MERR"/>
    <property type="match status" value="1"/>
</dbReference>
<evidence type="ECO:0000256" key="5">
    <source>
        <dbReference type="SAM" id="Coils"/>
    </source>
</evidence>
<keyword evidence="3" id="KW-0238">DNA-binding</keyword>
<dbReference type="SUPFAM" id="SSF46955">
    <property type="entry name" value="Putative DNA-binding domain"/>
    <property type="match status" value="1"/>
</dbReference>
<evidence type="ECO:0000256" key="3">
    <source>
        <dbReference type="ARBA" id="ARBA00023125"/>
    </source>
</evidence>
<protein>
    <submittedName>
        <fullName evidence="7">MerR family transcriptional regulator</fullName>
    </submittedName>
</protein>
<proteinExistence type="predicted"/>
<dbReference type="RefSeq" id="WP_378939298.1">
    <property type="nucleotide sequence ID" value="NZ_JBHLVO010000044.1"/>
</dbReference>
<reference evidence="7 8" key="1">
    <citation type="submission" date="2024-09" db="EMBL/GenBank/DDBJ databases">
        <authorList>
            <person name="Sun Q."/>
            <person name="Mori K."/>
        </authorList>
    </citation>
    <scope>NUCLEOTIDE SEQUENCE [LARGE SCALE GENOMIC DNA]</scope>
    <source>
        <strain evidence="7 8">CCM 7228</strain>
    </source>
</reference>
<feature type="domain" description="HTH merR-type" evidence="6">
    <location>
        <begin position="7"/>
        <end position="76"/>
    </location>
</feature>
<keyword evidence="2" id="KW-0805">Transcription regulation</keyword>
<comment type="caution">
    <text evidence="7">The sequence shown here is derived from an EMBL/GenBank/DDBJ whole genome shotgun (WGS) entry which is preliminary data.</text>
</comment>
<keyword evidence="5" id="KW-0175">Coiled coil</keyword>
<evidence type="ECO:0000256" key="1">
    <source>
        <dbReference type="ARBA" id="ARBA00022491"/>
    </source>
</evidence>
<dbReference type="Pfam" id="PF13411">
    <property type="entry name" value="MerR_1"/>
    <property type="match status" value="1"/>
</dbReference>
<feature type="coiled-coil region" evidence="5">
    <location>
        <begin position="174"/>
        <end position="208"/>
    </location>
</feature>